<dbReference type="Gene3D" id="3.30.470.20">
    <property type="entry name" value="ATP-grasp fold, B domain"/>
    <property type="match status" value="1"/>
</dbReference>
<accession>A0ABV1NSK8</accession>
<evidence type="ECO:0000256" key="1">
    <source>
        <dbReference type="PROSITE-ProRule" id="PRU00409"/>
    </source>
</evidence>
<gene>
    <name evidence="3" type="ORF">ABN401_15580</name>
</gene>
<evidence type="ECO:0000259" key="2">
    <source>
        <dbReference type="PROSITE" id="PS50975"/>
    </source>
</evidence>
<dbReference type="EMBL" id="JBEGDD010000017">
    <property type="protein sequence ID" value="MEQ7156635.1"/>
    <property type="molecule type" value="Genomic_DNA"/>
</dbReference>
<dbReference type="SUPFAM" id="SSF56059">
    <property type="entry name" value="Glutathione synthetase ATP-binding domain-like"/>
    <property type="match status" value="1"/>
</dbReference>
<reference evidence="3 4" key="1">
    <citation type="submission" date="2024-06" db="EMBL/GenBank/DDBJ databases">
        <title>Brevundimonas sp. C11.</title>
        <authorList>
            <person name="Maltman C."/>
        </authorList>
    </citation>
    <scope>NUCLEOTIDE SEQUENCE [LARGE SCALE GENOMIC DNA]</scope>
    <source>
        <strain evidence="3 4">C11</strain>
    </source>
</reference>
<dbReference type="Proteomes" id="UP001445732">
    <property type="component" value="Unassembled WGS sequence"/>
</dbReference>
<name>A0ABV1NSK8_9CAUL</name>
<dbReference type="PANTHER" id="PTHR21621:SF0">
    <property type="entry name" value="BETA-CITRYLGLUTAMATE SYNTHASE B-RELATED"/>
    <property type="match status" value="1"/>
</dbReference>
<sequence>MSATLPDLAVVYEHPEWFEPLFAALDRHGVSYVKVPLAGSTFDPAASPAPARVVFSRVAMSSFLRDPEHPIFYAQSLFEHWRGLGTRVVNASALNIDTSKARQMSLIARLGLKGPATRVAHRQADIPAAAEGLRYPVLVKADIGGAGAGITRYETPEKLAEAAGESWCPVGVNGISLIQEYAPRRDGKITRVETLNGRFLYAIDIESPGDAFDLCPADACLVRPGAPTLTMTKTTPPPEIIEAVERLAVAAELEVGGIEYLIDDRDGSVLFYDINGLSNFVAKPVEVLGFDPHDDLVDWLKGIVVEEKNKHGLGAAA</sequence>
<keyword evidence="3" id="KW-0436">Ligase</keyword>
<feature type="domain" description="ATP-grasp" evidence="2">
    <location>
        <begin position="104"/>
        <end position="301"/>
    </location>
</feature>
<dbReference type="InterPro" id="IPR011761">
    <property type="entry name" value="ATP-grasp"/>
</dbReference>
<organism evidence="3 4">
    <name type="scientific">Brevundimonas aurifodinae</name>
    <dbReference type="NCBI Taxonomy" id="1508312"/>
    <lineage>
        <taxon>Bacteria</taxon>
        <taxon>Pseudomonadati</taxon>
        <taxon>Pseudomonadota</taxon>
        <taxon>Alphaproteobacteria</taxon>
        <taxon>Caulobacterales</taxon>
        <taxon>Caulobacteraceae</taxon>
        <taxon>Brevundimonas</taxon>
    </lineage>
</organism>
<comment type="caution">
    <text evidence="3">The sequence shown here is derived from an EMBL/GenBank/DDBJ whole genome shotgun (WGS) entry which is preliminary data.</text>
</comment>
<dbReference type="PANTHER" id="PTHR21621">
    <property type="entry name" value="RIBOSOMAL PROTEIN S6 MODIFICATION PROTEIN"/>
    <property type="match status" value="1"/>
</dbReference>
<evidence type="ECO:0000313" key="4">
    <source>
        <dbReference type="Proteomes" id="UP001445732"/>
    </source>
</evidence>
<proteinExistence type="predicted"/>
<keyword evidence="1" id="KW-0547">Nucleotide-binding</keyword>
<dbReference type="PROSITE" id="PS50975">
    <property type="entry name" value="ATP_GRASP"/>
    <property type="match status" value="1"/>
</dbReference>
<protein>
    <submittedName>
        <fullName evidence="3">Alpha-L-glutamate ligase</fullName>
    </submittedName>
</protein>
<keyword evidence="4" id="KW-1185">Reference proteome</keyword>
<keyword evidence="1" id="KW-0067">ATP-binding</keyword>
<evidence type="ECO:0000313" key="3">
    <source>
        <dbReference type="EMBL" id="MEQ7156635.1"/>
    </source>
</evidence>
<dbReference type="GO" id="GO:0016874">
    <property type="term" value="F:ligase activity"/>
    <property type="evidence" value="ECO:0007669"/>
    <property type="project" value="UniProtKB-KW"/>
</dbReference>
<dbReference type="RefSeq" id="WP_349685784.1">
    <property type="nucleotide sequence ID" value="NZ_JBEGDD010000017.1"/>
</dbReference>